<evidence type="ECO:0000313" key="1">
    <source>
        <dbReference type="EMBL" id="EEE69028.1"/>
    </source>
</evidence>
<accession>B9G1W1</accession>
<sequence length="131" mass="14148">MDWIHIISMQSLAVTPSSGKVSAMAATRPRRVPTTEVQGLELHVLVLQYDAEKFPPLPPRMAQKRPSPMAALLRSLPLGVHHVGIDDEVGGEAVLPQHQAEAAAAEEPVDTDRPTRAVALLARRSSAPLRV</sequence>
<proteinExistence type="predicted"/>
<reference evidence="1" key="2">
    <citation type="submission" date="2008-12" db="EMBL/GenBank/DDBJ databases">
        <title>Improved gene annotation of the rice (Oryza sativa) genomes.</title>
        <authorList>
            <person name="Wang J."/>
            <person name="Li R."/>
            <person name="Fan W."/>
            <person name="Huang Q."/>
            <person name="Zhang J."/>
            <person name="Zhou Y."/>
            <person name="Hu Y."/>
            <person name="Zi S."/>
            <person name="Li J."/>
            <person name="Ni P."/>
            <person name="Zheng H."/>
            <person name="Zhang Y."/>
            <person name="Zhao M."/>
            <person name="Hao Q."/>
            <person name="McDermott J."/>
            <person name="Samudrala R."/>
            <person name="Kristiansen K."/>
            <person name="Wong G.K.-S."/>
        </authorList>
    </citation>
    <scope>NUCLEOTIDE SEQUENCE</scope>
</reference>
<dbReference type="EMBL" id="CM000145">
    <property type="protein sequence ID" value="EEE69028.1"/>
    <property type="molecule type" value="Genomic_DNA"/>
</dbReference>
<dbReference type="Proteomes" id="UP000007752">
    <property type="component" value="Chromosome 8"/>
</dbReference>
<name>B9G1W1_ORYSJ</name>
<dbReference type="AlphaFoldDB" id="B9G1W1"/>
<reference evidence="1" key="1">
    <citation type="journal article" date="2005" name="PLoS Biol.">
        <title>The genomes of Oryza sativa: a history of duplications.</title>
        <authorList>
            <person name="Yu J."/>
            <person name="Wang J."/>
            <person name="Lin W."/>
            <person name="Li S."/>
            <person name="Li H."/>
            <person name="Zhou J."/>
            <person name="Ni P."/>
            <person name="Dong W."/>
            <person name="Hu S."/>
            <person name="Zeng C."/>
            <person name="Zhang J."/>
            <person name="Zhang Y."/>
            <person name="Li R."/>
            <person name="Xu Z."/>
            <person name="Li S."/>
            <person name="Li X."/>
            <person name="Zheng H."/>
            <person name="Cong L."/>
            <person name="Lin L."/>
            <person name="Yin J."/>
            <person name="Geng J."/>
            <person name="Li G."/>
            <person name="Shi J."/>
            <person name="Liu J."/>
            <person name="Lv H."/>
            <person name="Li J."/>
            <person name="Wang J."/>
            <person name="Deng Y."/>
            <person name="Ran L."/>
            <person name="Shi X."/>
            <person name="Wang X."/>
            <person name="Wu Q."/>
            <person name="Li C."/>
            <person name="Ren X."/>
            <person name="Wang J."/>
            <person name="Wang X."/>
            <person name="Li D."/>
            <person name="Liu D."/>
            <person name="Zhang X."/>
            <person name="Ji Z."/>
            <person name="Zhao W."/>
            <person name="Sun Y."/>
            <person name="Zhang Z."/>
            <person name="Bao J."/>
            <person name="Han Y."/>
            <person name="Dong L."/>
            <person name="Ji J."/>
            <person name="Chen P."/>
            <person name="Wu S."/>
            <person name="Liu J."/>
            <person name="Xiao Y."/>
            <person name="Bu D."/>
            <person name="Tan J."/>
            <person name="Yang L."/>
            <person name="Ye C."/>
            <person name="Zhang J."/>
            <person name="Xu J."/>
            <person name="Zhou Y."/>
            <person name="Yu Y."/>
            <person name="Zhang B."/>
            <person name="Zhuang S."/>
            <person name="Wei H."/>
            <person name="Liu B."/>
            <person name="Lei M."/>
            <person name="Yu H."/>
            <person name="Li Y."/>
            <person name="Xu H."/>
            <person name="Wei S."/>
            <person name="He X."/>
            <person name="Fang L."/>
            <person name="Zhang Z."/>
            <person name="Zhang Y."/>
            <person name="Huang X."/>
            <person name="Su Z."/>
            <person name="Tong W."/>
            <person name="Li J."/>
            <person name="Tong Z."/>
            <person name="Li S."/>
            <person name="Ye J."/>
            <person name="Wang L."/>
            <person name="Fang L."/>
            <person name="Lei T."/>
            <person name="Chen C."/>
            <person name="Chen H."/>
            <person name="Xu Z."/>
            <person name="Li H."/>
            <person name="Huang H."/>
            <person name="Zhang F."/>
            <person name="Xu H."/>
            <person name="Li N."/>
            <person name="Zhao C."/>
            <person name="Li S."/>
            <person name="Dong L."/>
            <person name="Huang Y."/>
            <person name="Li L."/>
            <person name="Xi Y."/>
            <person name="Qi Q."/>
            <person name="Li W."/>
            <person name="Zhang B."/>
            <person name="Hu W."/>
            <person name="Zhang Y."/>
            <person name="Tian X."/>
            <person name="Jiao Y."/>
            <person name="Liang X."/>
            <person name="Jin J."/>
            <person name="Gao L."/>
            <person name="Zheng W."/>
            <person name="Hao B."/>
            <person name="Liu S."/>
            <person name="Wang W."/>
            <person name="Yuan L."/>
            <person name="Cao M."/>
            <person name="McDermott J."/>
            <person name="Samudrala R."/>
            <person name="Wang J."/>
            <person name="Wong G.K."/>
            <person name="Yang H."/>
        </authorList>
    </citation>
    <scope>NUCLEOTIDE SEQUENCE [LARGE SCALE GENOMIC DNA]</scope>
</reference>
<protein>
    <submittedName>
        <fullName evidence="1">Uncharacterized protein</fullName>
    </submittedName>
</protein>
<organism evidence="1">
    <name type="scientific">Oryza sativa subsp. japonica</name>
    <name type="common">Rice</name>
    <dbReference type="NCBI Taxonomy" id="39947"/>
    <lineage>
        <taxon>Eukaryota</taxon>
        <taxon>Viridiplantae</taxon>
        <taxon>Streptophyta</taxon>
        <taxon>Embryophyta</taxon>
        <taxon>Tracheophyta</taxon>
        <taxon>Spermatophyta</taxon>
        <taxon>Magnoliopsida</taxon>
        <taxon>Liliopsida</taxon>
        <taxon>Poales</taxon>
        <taxon>Poaceae</taxon>
        <taxon>BOP clade</taxon>
        <taxon>Oryzoideae</taxon>
        <taxon>Oryzeae</taxon>
        <taxon>Oryzinae</taxon>
        <taxon>Oryza</taxon>
        <taxon>Oryza sativa</taxon>
    </lineage>
</organism>
<gene>
    <name evidence="1" type="ORF">OsJ_28002</name>
</gene>